<gene>
    <name evidence="1" type="ORF">SSOG_08490</name>
</gene>
<reference evidence="1 2" key="1">
    <citation type="submission" date="2009-02" db="EMBL/GenBank/DDBJ databases">
        <title>Annotation of Streptomyces hygroscopicus strain ATCC 53653.</title>
        <authorList>
            <consortium name="The Broad Institute Genome Sequencing Platform"/>
            <consortium name="Broad Institute Microbial Sequencing Center"/>
            <person name="Fischbach M."/>
            <person name="Godfrey P."/>
            <person name="Ward D."/>
            <person name="Young S."/>
            <person name="Zeng Q."/>
            <person name="Koehrsen M."/>
            <person name="Alvarado L."/>
            <person name="Berlin A.M."/>
            <person name="Bochicchio J."/>
            <person name="Borenstein D."/>
            <person name="Chapman S.B."/>
            <person name="Chen Z."/>
            <person name="Engels R."/>
            <person name="Freedman E."/>
            <person name="Gellesch M."/>
            <person name="Goldberg J."/>
            <person name="Griggs A."/>
            <person name="Gujja S."/>
            <person name="Heilman E.R."/>
            <person name="Heiman D.I."/>
            <person name="Hepburn T.A."/>
            <person name="Howarth C."/>
            <person name="Jen D."/>
            <person name="Larson L."/>
            <person name="Lewis B."/>
            <person name="Mehta T."/>
            <person name="Park D."/>
            <person name="Pearson M."/>
            <person name="Richards J."/>
            <person name="Roberts A."/>
            <person name="Saif S."/>
            <person name="Shea T.D."/>
            <person name="Shenoy N."/>
            <person name="Sisk P."/>
            <person name="Stolte C."/>
            <person name="Sykes S.N."/>
            <person name="Thomson T."/>
            <person name="Walk T."/>
            <person name="White J."/>
            <person name="Yandava C."/>
            <person name="Straight P."/>
            <person name="Clardy J."/>
            <person name="Hung D."/>
            <person name="Kolter R."/>
            <person name="Mekalanos J."/>
            <person name="Walker S."/>
            <person name="Walsh C.T."/>
            <person name="Wieland-Brown L.C."/>
            <person name="Haas B."/>
            <person name="Nusbaum C."/>
            <person name="Birren B."/>
        </authorList>
    </citation>
    <scope>NUCLEOTIDE SEQUENCE [LARGE SCALE GENOMIC DNA]</scope>
    <source>
        <strain evidence="1 2">ATCC 53653</strain>
    </source>
</reference>
<dbReference type="HOGENOM" id="CLU_667158_0_0_11"/>
<sequence>MSRIKVTRGNCPCLRADPRELATGPDGPMCTADEASCSTADLLEALPEPEAAQPGDIAVGSDGKVELRLSRLLPLYDGDFGDEFLLITSERVRRGIRLVADIPQPLHELEWKGPDTRSAFVGQLRAWRAEGRRASALWIAEDEFEHLLDDDAEGVKLGAISYFSSEFTPLSLSHYLRIITGTDYESELAVEGHLLSLLEEADALVLTTPELDTRCVFRHQETEHWFSLHGPLRFADQTVLPTGEISTLADGSGAYSRDSRMPIDGEIVFKGSPIIHRGDRTVTSEHTADTYLRLAPMEDLPVVAHVRNGYIHDFTAPIPEAKRLRDTFRALVDAEPQYRKIHEFGFGTHPGCANRLRSNFHPNERWPGIHIGLGLGGFTPFHIDLALTEVEVLLDSPTAGKVPLYQTLGLRR</sequence>
<accession>D9W7J6</accession>
<protein>
    <submittedName>
        <fullName evidence="1">Uncharacterized protein</fullName>
    </submittedName>
</protein>
<evidence type="ECO:0000313" key="2">
    <source>
        <dbReference type="Proteomes" id="UP000003963"/>
    </source>
</evidence>
<dbReference type="STRING" id="457427.SSOG_08490"/>
<dbReference type="AlphaFoldDB" id="D9W7J6"/>
<organism evidence="1 2">
    <name type="scientific">Streptomyces himastatinicus ATCC 53653</name>
    <dbReference type="NCBI Taxonomy" id="457427"/>
    <lineage>
        <taxon>Bacteria</taxon>
        <taxon>Bacillati</taxon>
        <taxon>Actinomycetota</taxon>
        <taxon>Actinomycetes</taxon>
        <taxon>Kitasatosporales</taxon>
        <taxon>Streptomycetaceae</taxon>
        <taxon>Streptomyces</taxon>
        <taxon>Streptomyces violaceusniger group</taxon>
    </lineage>
</organism>
<dbReference type="EMBL" id="GG657754">
    <property type="protein sequence ID" value="EFL28776.1"/>
    <property type="molecule type" value="Genomic_DNA"/>
</dbReference>
<evidence type="ECO:0000313" key="1">
    <source>
        <dbReference type="EMBL" id="EFL28776.1"/>
    </source>
</evidence>
<dbReference type="SUPFAM" id="SSF144052">
    <property type="entry name" value="Thermophilic metalloprotease-like"/>
    <property type="match status" value="1"/>
</dbReference>
<proteinExistence type="predicted"/>
<dbReference type="OrthoDB" id="7057810at2"/>
<dbReference type="RefSeq" id="WP_009720573.1">
    <property type="nucleotide sequence ID" value="NZ_GG657754.1"/>
</dbReference>
<name>D9W7J6_9ACTN</name>
<dbReference type="Proteomes" id="UP000003963">
    <property type="component" value="Unassembled WGS sequence"/>
</dbReference>
<keyword evidence="2" id="KW-1185">Reference proteome</keyword>